<protein>
    <recommendedName>
        <fullName evidence="7">Fe2OG dioxygenase domain-containing protein</fullName>
    </recommendedName>
</protein>
<dbReference type="GO" id="GO:0046872">
    <property type="term" value="F:metal ion binding"/>
    <property type="evidence" value="ECO:0007669"/>
    <property type="project" value="UniProtKB-KW"/>
</dbReference>
<dbReference type="Proteomes" id="UP000490939">
    <property type="component" value="Unassembled WGS sequence"/>
</dbReference>
<evidence type="ECO:0000313" key="8">
    <source>
        <dbReference type="EMBL" id="KAE9987849.1"/>
    </source>
</evidence>
<feature type="domain" description="Fe2OG dioxygenase" evidence="7">
    <location>
        <begin position="131"/>
        <end position="231"/>
    </location>
</feature>
<dbReference type="Pfam" id="PF03171">
    <property type="entry name" value="2OG-FeII_Oxy"/>
    <property type="match status" value="1"/>
</dbReference>
<dbReference type="AlphaFoldDB" id="A0A8H3VTL1"/>
<name>A0A8H3VTL1_VENIN</name>
<evidence type="ECO:0000259" key="7">
    <source>
        <dbReference type="PROSITE" id="PS51471"/>
    </source>
</evidence>
<evidence type="ECO:0000256" key="1">
    <source>
        <dbReference type="ARBA" id="ARBA00008056"/>
    </source>
</evidence>
<keyword evidence="11" id="KW-1185">Reference proteome</keyword>
<evidence type="ECO:0000256" key="3">
    <source>
        <dbReference type="ARBA" id="ARBA00023002"/>
    </source>
</evidence>
<feature type="region of interest" description="Disordered" evidence="6">
    <location>
        <begin position="63"/>
        <end position="85"/>
    </location>
</feature>
<dbReference type="PANTHER" id="PTHR10209:SF867">
    <property type="entry name" value="2-OXOGLUTARATE (2OG) AND FE(II)-DEPENDENT OXYGENASE SUPERFAMILY PROTEIN"/>
    <property type="match status" value="1"/>
</dbReference>
<evidence type="ECO:0000256" key="5">
    <source>
        <dbReference type="RuleBase" id="RU003682"/>
    </source>
</evidence>
<keyword evidence="2 5" id="KW-0479">Metal-binding</keyword>
<dbReference type="GO" id="GO:0016491">
    <property type="term" value="F:oxidoreductase activity"/>
    <property type="evidence" value="ECO:0007669"/>
    <property type="project" value="UniProtKB-KW"/>
</dbReference>
<dbReference type="InterPro" id="IPR044861">
    <property type="entry name" value="IPNS-like_FE2OG_OXY"/>
</dbReference>
<keyword evidence="4 5" id="KW-0408">Iron</keyword>
<dbReference type="SUPFAM" id="SSF51197">
    <property type="entry name" value="Clavaminate synthase-like"/>
    <property type="match status" value="1"/>
</dbReference>
<evidence type="ECO:0000313" key="10">
    <source>
        <dbReference type="Proteomes" id="UP000447873"/>
    </source>
</evidence>
<gene>
    <name evidence="9" type="ORF">EG327_005516</name>
    <name evidence="8" type="ORF">EG328_001275</name>
</gene>
<evidence type="ECO:0000313" key="11">
    <source>
        <dbReference type="Proteomes" id="UP000490939"/>
    </source>
</evidence>
<dbReference type="EMBL" id="WNWR01000032">
    <property type="protein sequence ID" value="KAE9993322.1"/>
    <property type="molecule type" value="Genomic_DNA"/>
</dbReference>
<evidence type="ECO:0000313" key="9">
    <source>
        <dbReference type="EMBL" id="KAE9993322.1"/>
    </source>
</evidence>
<sequence>MSRRFFDQEAGLKQASHHEKFGNVLRGYEDATEVVTIETGGEGVNEAFNWGYEKGMDLLYPKEEEDTTQRGESQDSPMEEGNVWPSTPSGFRNILEEYYTAHLTLCRHLSTLFAETLNLPPETFTPFFSKPGATARLVHYPPQSSHPPSYGLAAHTDIECFTIVAQDSIPGLQVLNTVGEWLHVPPIPGTLVVNIGDMFGRMTNDLFTSAVHRVWNISGVERYAGVFFFGVDFGSDLETLEVCLNGELKYEPVVAGEYVLERLTRNRQPLGNEA</sequence>
<reference evidence="9 11" key="1">
    <citation type="submission" date="2019-07" db="EMBL/GenBank/DDBJ databases">
        <title>Venturia inaequalis Genome Resource.</title>
        <authorList>
            <person name="Lichtner F.J."/>
        </authorList>
    </citation>
    <scope>NUCLEOTIDE SEQUENCE [LARGE SCALE GENOMIC DNA]</scope>
    <source>
        <strain evidence="8 10">120213</strain>
        <strain evidence="9 11">DMI_063113</strain>
    </source>
</reference>
<proteinExistence type="inferred from homology"/>
<evidence type="ECO:0000256" key="2">
    <source>
        <dbReference type="ARBA" id="ARBA00022723"/>
    </source>
</evidence>
<evidence type="ECO:0000256" key="6">
    <source>
        <dbReference type="SAM" id="MobiDB-lite"/>
    </source>
</evidence>
<feature type="compositionally biased region" description="Basic and acidic residues" evidence="6">
    <location>
        <begin position="63"/>
        <end position="73"/>
    </location>
</feature>
<dbReference type="InterPro" id="IPR005123">
    <property type="entry name" value="Oxoglu/Fe-dep_dioxygenase_dom"/>
</dbReference>
<keyword evidence="3 5" id="KW-0560">Oxidoreductase</keyword>
<dbReference type="InterPro" id="IPR027443">
    <property type="entry name" value="IPNS-like_sf"/>
</dbReference>
<dbReference type="Proteomes" id="UP000447873">
    <property type="component" value="Unassembled WGS sequence"/>
</dbReference>
<dbReference type="Gene3D" id="2.60.120.330">
    <property type="entry name" value="B-lactam Antibiotic, Isopenicillin N Synthase, Chain"/>
    <property type="match status" value="1"/>
</dbReference>
<organism evidence="9 11">
    <name type="scientific">Venturia inaequalis</name>
    <name type="common">Apple scab fungus</name>
    <dbReference type="NCBI Taxonomy" id="5025"/>
    <lineage>
        <taxon>Eukaryota</taxon>
        <taxon>Fungi</taxon>
        <taxon>Dikarya</taxon>
        <taxon>Ascomycota</taxon>
        <taxon>Pezizomycotina</taxon>
        <taxon>Dothideomycetes</taxon>
        <taxon>Pleosporomycetidae</taxon>
        <taxon>Venturiales</taxon>
        <taxon>Venturiaceae</taxon>
        <taxon>Venturia</taxon>
    </lineage>
</organism>
<dbReference type="PROSITE" id="PS51471">
    <property type="entry name" value="FE2OG_OXY"/>
    <property type="match status" value="1"/>
</dbReference>
<dbReference type="EMBL" id="WNWS01000013">
    <property type="protein sequence ID" value="KAE9987849.1"/>
    <property type="molecule type" value="Genomic_DNA"/>
</dbReference>
<evidence type="ECO:0000256" key="4">
    <source>
        <dbReference type="ARBA" id="ARBA00023004"/>
    </source>
</evidence>
<dbReference type="PANTHER" id="PTHR10209">
    <property type="entry name" value="OXIDOREDUCTASE, 2OG-FE II OXYGENASE FAMILY PROTEIN"/>
    <property type="match status" value="1"/>
</dbReference>
<accession>A0A8H3VTL1</accession>
<comment type="caution">
    <text evidence="9">The sequence shown here is derived from an EMBL/GenBank/DDBJ whole genome shotgun (WGS) entry which is preliminary data.</text>
</comment>
<comment type="similarity">
    <text evidence="1 5">Belongs to the iron/ascorbate-dependent oxidoreductase family.</text>
</comment>